<dbReference type="Proteomes" id="UP000004659">
    <property type="component" value="Unassembled WGS sequence"/>
</dbReference>
<proteinExistence type="predicted"/>
<sequence>MPSVVWRRFVSAAAWAWPFVSSGIDPVLERHLKPTANFGRVPEEGCFFPAKVNAERKHAGESVLFRLRPMACDCGQIPDVVRTNTENPAISDSSLIRSGFGLKINGIGLFALDGVKELSVNINKF</sequence>
<gene>
    <name evidence="1" type="ORF">BALG_03135</name>
</gene>
<organism evidence="1">
    <name type="scientific">Brucella pinnipedialis M292/94/1</name>
    <dbReference type="NCBI Taxonomy" id="520462"/>
    <lineage>
        <taxon>Bacteria</taxon>
        <taxon>Pseudomonadati</taxon>
        <taxon>Pseudomonadota</taxon>
        <taxon>Alphaproteobacteria</taxon>
        <taxon>Hyphomicrobiales</taxon>
        <taxon>Brucellaceae</taxon>
        <taxon>Brucella/Ochrobactrum group</taxon>
        <taxon>Brucella</taxon>
    </lineage>
</organism>
<accession>A0A0E1X977</accession>
<dbReference type="AlphaFoldDB" id="A0A0E1X977"/>
<evidence type="ECO:0000313" key="1">
    <source>
        <dbReference type="EMBL" id="EEZ29792.1"/>
    </source>
</evidence>
<name>A0A0E1X977_9HYPH</name>
<protein>
    <submittedName>
        <fullName evidence="1">Uncharacterized protein</fullName>
    </submittedName>
</protein>
<dbReference type="EMBL" id="EQ999542">
    <property type="protein sequence ID" value="EEZ29792.1"/>
    <property type="molecule type" value="Genomic_DNA"/>
</dbReference>
<reference evidence="1" key="1">
    <citation type="submission" date="2009-01" db="EMBL/GenBank/DDBJ databases">
        <title>The Genome Sequence of Brucella pinnipedialis M292/94/1.</title>
        <authorList>
            <consortium name="The Broad Institute Genome Sequencing Platform"/>
            <person name="Ward D."/>
            <person name="Young S.K."/>
            <person name="Kodira C.D."/>
            <person name="Zeng Q."/>
            <person name="Koehrsen M."/>
            <person name="Alvarado L."/>
            <person name="Berlin A."/>
            <person name="Borenstein D."/>
            <person name="Chen Z."/>
            <person name="Engels R."/>
            <person name="Freedman E."/>
            <person name="Gellesch M."/>
            <person name="Goldberg J."/>
            <person name="Griggs A."/>
            <person name="Gujja S."/>
            <person name="Heiman D."/>
            <person name="Hepburn T."/>
            <person name="Howarth C."/>
            <person name="Jen D."/>
            <person name="Larson L."/>
            <person name="Lewis B."/>
            <person name="Mehta T."/>
            <person name="Park D."/>
            <person name="Pearson M."/>
            <person name="Roberts A."/>
            <person name="Saif S."/>
            <person name="Shea T."/>
            <person name="Shenoy N."/>
            <person name="Sisk P."/>
            <person name="Stolte C."/>
            <person name="Sykes S."/>
            <person name="Walk T."/>
            <person name="White J."/>
            <person name="Yandava C."/>
            <person name="Whatmore A.M."/>
            <person name="Perrett L.L."/>
            <person name="O'Callaghan D."/>
            <person name="Nusbaum C."/>
            <person name="Galagan J."/>
            <person name="Birren B."/>
        </authorList>
    </citation>
    <scope>NUCLEOTIDE SEQUENCE [LARGE SCALE GENOMIC DNA]</scope>
    <source>
        <strain evidence="1">M292/94/1</strain>
    </source>
</reference>
<dbReference type="HOGENOM" id="CLU_2218034_0_0_5"/>